<organism evidence="2 3">
    <name type="scientific">Rosa chinensis</name>
    <name type="common">China rose</name>
    <dbReference type="NCBI Taxonomy" id="74649"/>
    <lineage>
        <taxon>Eukaryota</taxon>
        <taxon>Viridiplantae</taxon>
        <taxon>Streptophyta</taxon>
        <taxon>Embryophyta</taxon>
        <taxon>Tracheophyta</taxon>
        <taxon>Spermatophyta</taxon>
        <taxon>Magnoliopsida</taxon>
        <taxon>eudicotyledons</taxon>
        <taxon>Gunneridae</taxon>
        <taxon>Pentapetalae</taxon>
        <taxon>rosids</taxon>
        <taxon>fabids</taxon>
        <taxon>Rosales</taxon>
        <taxon>Rosaceae</taxon>
        <taxon>Rosoideae</taxon>
        <taxon>Rosoideae incertae sedis</taxon>
        <taxon>Rosa</taxon>
    </lineage>
</organism>
<feature type="compositionally biased region" description="Low complexity" evidence="1">
    <location>
        <begin position="62"/>
        <end position="77"/>
    </location>
</feature>
<gene>
    <name evidence="2" type="ORF">RchiOBHm_Chr3g0464581</name>
</gene>
<feature type="compositionally biased region" description="Basic and acidic residues" evidence="1">
    <location>
        <begin position="36"/>
        <end position="47"/>
    </location>
</feature>
<protein>
    <submittedName>
        <fullName evidence="2">Uncharacterized protein</fullName>
    </submittedName>
</protein>
<dbReference type="Gramene" id="PRQ43084">
    <property type="protein sequence ID" value="PRQ43084"/>
    <property type="gene ID" value="RchiOBHm_Chr3g0464581"/>
</dbReference>
<proteinExistence type="predicted"/>
<keyword evidence="3" id="KW-1185">Reference proteome</keyword>
<feature type="compositionally biased region" description="Basic and acidic residues" evidence="1">
    <location>
        <begin position="196"/>
        <end position="214"/>
    </location>
</feature>
<dbReference type="EMBL" id="PDCK01000041">
    <property type="protein sequence ID" value="PRQ43084.1"/>
    <property type="molecule type" value="Genomic_DNA"/>
</dbReference>
<dbReference type="Proteomes" id="UP000238479">
    <property type="component" value="Chromosome 3"/>
</dbReference>
<evidence type="ECO:0000313" key="2">
    <source>
        <dbReference type="EMBL" id="PRQ43084.1"/>
    </source>
</evidence>
<evidence type="ECO:0000313" key="3">
    <source>
        <dbReference type="Proteomes" id="UP000238479"/>
    </source>
</evidence>
<feature type="region of interest" description="Disordered" evidence="1">
    <location>
        <begin position="148"/>
        <end position="214"/>
    </location>
</feature>
<evidence type="ECO:0000256" key="1">
    <source>
        <dbReference type="SAM" id="MobiDB-lite"/>
    </source>
</evidence>
<accession>A0A2P6R9I0</accession>
<comment type="caution">
    <text evidence="2">The sequence shown here is derived from an EMBL/GenBank/DDBJ whole genome shotgun (WGS) entry which is preliminary data.</text>
</comment>
<feature type="region of interest" description="Disordered" evidence="1">
    <location>
        <begin position="21"/>
        <end position="78"/>
    </location>
</feature>
<sequence>MIRTKFTARMGVNQRRVLSLEEEGRQAAASAGLTRPWDHRPIRERSRSPPSLPRRSPRLHPSESSSSRTARAPRPVATLESLSDSIDALRSSLRDGIMVTDWRVTCMIDYISDMNLSLIRCHTAMNKLAQEVNNMQCHPPGFPCKEVAASLHKNPPPEAETSKRAATRPRTAPHVPWEDLDSTSSDSQDSEEVDDQVTKLMKEIAEPSHSKGKK</sequence>
<name>A0A2P6R9I0_ROSCH</name>
<reference evidence="2 3" key="1">
    <citation type="journal article" date="2018" name="Nat. Genet.">
        <title>The Rosa genome provides new insights in the design of modern roses.</title>
        <authorList>
            <person name="Bendahmane M."/>
        </authorList>
    </citation>
    <scope>NUCLEOTIDE SEQUENCE [LARGE SCALE GENOMIC DNA]</scope>
    <source>
        <strain evidence="3">cv. Old Blush</strain>
    </source>
</reference>
<dbReference type="AlphaFoldDB" id="A0A2P6R9I0"/>